<dbReference type="EMBL" id="JAHFXS010000101">
    <property type="protein sequence ID" value="KAG9989143.1"/>
    <property type="molecule type" value="Genomic_DNA"/>
</dbReference>
<feature type="non-terminal residue" evidence="2">
    <location>
        <position position="146"/>
    </location>
</feature>
<sequence>MSSIFSATIRADSEEPPAKRQKTLIHGPDAVVLRVDTPTRKDGDEDGETIAIVNATKFHKATQGRLKGSEASMTHHGRMIKDASLSVIIFSKDLGSVIRVLAHWISEGCIDAAVLKACVEDGAGEDRWVYLIFQVIEFWLRNDFDT</sequence>
<accession>A0A9P8G2W6</accession>
<reference evidence="2" key="2">
    <citation type="submission" date="2021-08" db="EMBL/GenBank/DDBJ databases">
        <authorList>
            <person name="Gostincar C."/>
            <person name="Sun X."/>
            <person name="Song Z."/>
            <person name="Gunde-Cimerman N."/>
        </authorList>
    </citation>
    <scope>NUCLEOTIDE SEQUENCE</scope>
    <source>
        <strain evidence="2">EXF-9298</strain>
    </source>
</reference>
<evidence type="ECO:0000256" key="1">
    <source>
        <dbReference type="SAM" id="MobiDB-lite"/>
    </source>
</evidence>
<evidence type="ECO:0000313" key="2">
    <source>
        <dbReference type="EMBL" id="KAG9989143.1"/>
    </source>
</evidence>
<organism evidence="2 3">
    <name type="scientific">Aureobasidium melanogenum</name>
    <name type="common">Aureobasidium pullulans var. melanogenum</name>
    <dbReference type="NCBI Taxonomy" id="46634"/>
    <lineage>
        <taxon>Eukaryota</taxon>
        <taxon>Fungi</taxon>
        <taxon>Dikarya</taxon>
        <taxon>Ascomycota</taxon>
        <taxon>Pezizomycotina</taxon>
        <taxon>Dothideomycetes</taxon>
        <taxon>Dothideomycetidae</taxon>
        <taxon>Dothideales</taxon>
        <taxon>Saccotheciaceae</taxon>
        <taxon>Aureobasidium</taxon>
    </lineage>
</organism>
<keyword evidence="3" id="KW-1185">Reference proteome</keyword>
<name>A0A9P8G2W6_AURME</name>
<gene>
    <name evidence="2" type="ORF">KCU98_g2106</name>
</gene>
<dbReference type="AlphaFoldDB" id="A0A9P8G2W6"/>
<feature type="region of interest" description="Disordered" evidence="1">
    <location>
        <begin position="1"/>
        <end position="21"/>
    </location>
</feature>
<proteinExistence type="predicted"/>
<evidence type="ECO:0000313" key="3">
    <source>
        <dbReference type="Proteomes" id="UP000729357"/>
    </source>
</evidence>
<dbReference type="Proteomes" id="UP000729357">
    <property type="component" value="Unassembled WGS sequence"/>
</dbReference>
<comment type="caution">
    <text evidence="2">The sequence shown here is derived from an EMBL/GenBank/DDBJ whole genome shotgun (WGS) entry which is preliminary data.</text>
</comment>
<reference evidence="2" key="1">
    <citation type="journal article" date="2021" name="J Fungi (Basel)">
        <title>Virulence traits and population genomics of the black yeast Aureobasidium melanogenum.</title>
        <authorList>
            <person name="Cernosa A."/>
            <person name="Sun X."/>
            <person name="Gostincar C."/>
            <person name="Fang C."/>
            <person name="Gunde-Cimerman N."/>
            <person name="Song Z."/>
        </authorList>
    </citation>
    <scope>NUCLEOTIDE SEQUENCE</scope>
    <source>
        <strain evidence="2">EXF-9298</strain>
    </source>
</reference>
<protein>
    <submittedName>
        <fullName evidence="2">Uncharacterized protein</fullName>
    </submittedName>
</protein>